<keyword evidence="1" id="KW-0808">Transferase</keyword>
<gene>
    <name evidence="1" type="ORF">G3I32_30800</name>
</gene>
<accession>A0A7K3PTL7</accession>
<dbReference type="EMBL" id="JAAGMA010000814">
    <property type="protein sequence ID" value="NEB13177.1"/>
    <property type="molecule type" value="Genomic_DNA"/>
</dbReference>
<proteinExistence type="predicted"/>
<dbReference type="AlphaFoldDB" id="A0A7K3PTL7"/>
<evidence type="ECO:0000313" key="2">
    <source>
        <dbReference type="Proteomes" id="UP000470446"/>
    </source>
</evidence>
<protein>
    <submittedName>
        <fullName evidence="1">CDP-alcohol phosphatidyltransferase family protein</fullName>
    </submittedName>
</protein>
<name>A0A7K3PTL7_9ACTN</name>
<sequence>MPTVILTGQPVPGSSIESELRSLGFDVHLALGAADTETLLARVPGEQRVAVVDARFVGHPHALRLGLTDPRFPLAAIPGAVTAQPAARRTLTR</sequence>
<comment type="caution">
    <text evidence="1">The sequence shown here is derived from an EMBL/GenBank/DDBJ whole genome shotgun (WGS) entry which is preliminary data.</text>
</comment>
<evidence type="ECO:0000313" key="1">
    <source>
        <dbReference type="EMBL" id="NEB13177.1"/>
    </source>
</evidence>
<reference evidence="1 2" key="1">
    <citation type="submission" date="2020-01" db="EMBL/GenBank/DDBJ databases">
        <title>Insect and environment-associated Actinomycetes.</title>
        <authorList>
            <person name="Currrie C."/>
            <person name="Chevrette M."/>
            <person name="Carlson C."/>
            <person name="Stubbendieck R."/>
            <person name="Wendt-Pienkowski E."/>
        </authorList>
    </citation>
    <scope>NUCLEOTIDE SEQUENCE [LARGE SCALE GENOMIC DNA]</scope>
    <source>
        <strain evidence="1 2">SID14163</strain>
    </source>
</reference>
<dbReference type="Proteomes" id="UP000470446">
    <property type="component" value="Unassembled WGS sequence"/>
</dbReference>
<feature type="non-terminal residue" evidence="1">
    <location>
        <position position="93"/>
    </location>
</feature>
<dbReference type="GO" id="GO:0016740">
    <property type="term" value="F:transferase activity"/>
    <property type="evidence" value="ECO:0007669"/>
    <property type="project" value="UniProtKB-KW"/>
</dbReference>
<organism evidence="1 2">
    <name type="scientific">Streptomyces coelicoflavus</name>
    <dbReference type="NCBI Taxonomy" id="285562"/>
    <lineage>
        <taxon>Bacteria</taxon>
        <taxon>Bacillati</taxon>
        <taxon>Actinomycetota</taxon>
        <taxon>Actinomycetes</taxon>
        <taxon>Kitasatosporales</taxon>
        <taxon>Streptomycetaceae</taxon>
        <taxon>Streptomyces</taxon>
    </lineage>
</organism>